<dbReference type="EMBL" id="BARV01009974">
    <property type="protein sequence ID" value="GAI06304.1"/>
    <property type="molecule type" value="Genomic_DNA"/>
</dbReference>
<reference evidence="1" key="1">
    <citation type="journal article" date="2014" name="Front. Microbiol.">
        <title>High frequency of phylogenetically diverse reductive dehalogenase-homologous genes in deep subseafloor sedimentary metagenomes.</title>
        <authorList>
            <person name="Kawai M."/>
            <person name="Futagami T."/>
            <person name="Toyoda A."/>
            <person name="Takaki Y."/>
            <person name="Nishi S."/>
            <person name="Hori S."/>
            <person name="Arai W."/>
            <person name="Tsubouchi T."/>
            <person name="Morono Y."/>
            <person name="Uchiyama I."/>
            <person name="Ito T."/>
            <person name="Fujiyama A."/>
            <person name="Inagaki F."/>
            <person name="Takami H."/>
        </authorList>
    </citation>
    <scope>NUCLEOTIDE SEQUENCE</scope>
    <source>
        <strain evidence="1">Expedition CK06-06</strain>
    </source>
</reference>
<dbReference type="AlphaFoldDB" id="X1MIU8"/>
<name>X1MIU8_9ZZZZ</name>
<comment type="caution">
    <text evidence="1">The sequence shown here is derived from an EMBL/GenBank/DDBJ whole genome shotgun (WGS) entry which is preliminary data.</text>
</comment>
<organism evidence="1">
    <name type="scientific">marine sediment metagenome</name>
    <dbReference type="NCBI Taxonomy" id="412755"/>
    <lineage>
        <taxon>unclassified sequences</taxon>
        <taxon>metagenomes</taxon>
        <taxon>ecological metagenomes</taxon>
    </lineage>
</organism>
<feature type="non-terminal residue" evidence="1">
    <location>
        <position position="191"/>
    </location>
</feature>
<sequence>MEEQTEIPVVEELPEEILEEEPPRVLEIHPPPGFEDPAMAPLIEAYMRRRGLTDYTQAAIKLATSMHRMGIDPQRDIQNVNAYLTNMSDILDAIPNMQETLPVKGAIAGSAAMEASRRLRESHFPEDDLDADARNLMKYVTKMRMTMGVLDTAFSGGENVKENSRLERIEARMDKQDEERKFNALLDPLKT</sequence>
<gene>
    <name evidence="1" type="ORF">S06H3_19467</name>
</gene>
<proteinExistence type="predicted"/>
<protein>
    <submittedName>
        <fullName evidence="1">Uncharacterized protein</fullName>
    </submittedName>
</protein>
<evidence type="ECO:0000313" key="1">
    <source>
        <dbReference type="EMBL" id="GAI06304.1"/>
    </source>
</evidence>
<accession>X1MIU8</accession>